<evidence type="ECO:0000313" key="5">
    <source>
        <dbReference type="Proteomes" id="UP000245216"/>
    </source>
</evidence>
<evidence type="ECO:0000313" key="3">
    <source>
        <dbReference type="EMBL" id="PWE14497.1"/>
    </source>
</evidence>
<dbReference type="AlphaFoldDB" id="A0A2U2BKL2"/>
<feature type="compositionally biased region" description="Basic and acidic residues" evidence="1">
    <location>
        <begin position="107"/>
        <end position="116"/>
    </location>
</feature>
<gene>
    <name evidence="3" type="ORF">DF183_07175</name>
    <name evidence="4" type="ORF">M2J83_05255</name>
</gene>
<sequence length="138" mass="14838">MKRTSLFSALVLSASLLGGTAAIAQEATSAAQTQTTQKQTRQARDHKPLTADQVTDIGPAYQRLKDAGYTKVGSLHQRGDHIMAMVVDKDGKVVRVRSEGANGEFTVVERKNDGQHRRGHRSGHAQQGDSATKEAAKS</sequence>
<reference evidence="3 5" key="1">
    <citation type="submission" date="2018-05" db="EMBL/GenBank/DDBJ databases">
        <title>Genome Sequence of an Efficient Indole-Degrading Bacterium, Alcaligenes sp.YBY.</title>
        <authorList>
            <person name="Yang B."/>
        </authorList>
    </citation>
    <scope>NUCLEOTIDE SEQUENCE [LARGE SCALE GENOMIC DNA]</scope>
    <source>
        <strain evidence="3 5">YBY</strain>
    </source>
</reference>
<accession>A0A2U2BKL2</accession>
<reference evidence="3 5" key="2">
    <citation type="submission" date="2018-05" db="EMBL/GenBank/DDBJ databases">
        <authorList>
            <person name="Lanie J.A."/>
            <person name="Ng W.-L."/>
            <person name="Kazmierczak K.M."/>
            <person name="Andrzejewski T.M."/>
            <person name="Davidsen T.M."/>
            <person name="Wayne K.J."/>
            <person name="Tettelin H."/>
            <person name="Glass J.I."/>
            <person name="Rusch D."/>
            <person name="Podicherti R."/>
            <person name="Tsui H.-C.T."/>
            <person name="Winkler M.E."/>
        </authorList>
    </citation>
    <scope>NUCLEOTIDE SEQUENCE [LARGE SCALE GENOMIC DNA]</scope>
    <source>
        <strain evidence="3 5">YBY</strain>
    </source>
</reference>
<evidence type="ECO:0000256" key="2">
    <source>
        <dbReference type="SAM" id="SignalP"/>
    </source>
</evidence>
<dbReference type="KEGG" id="afa:UZ73_06125"/>
<proteinExistence type="predicted"/>
<feature type="region of interest" description="Disordered" evidence="1">
    <location>
        <begin position="100"/>
        <end position="138"/>
    </location>
</feature>
<protein>
    <recommendedName>
        <fullName evidence="7">PepSY domain-containing protein</fullName>
    </recommendedName>
</protein>
<dbReference type="EMBL" id="CP096916">
    <property type="protein sequence ID" value="WBM39233.1"/>
    <property type="molecule type" value="Genomic_DNA"/>
</dbReference>
<feature type="region of interest" description="Disordered" evidence="1">
    <location>
        <begin position="28"/>
        <end position="57"/>
    </location>
</feature>
<evidence type="ECO:0000313" key="4">
    <source>
        <dbReference type="EMBL" id="WBM39233.1"/>
    </source>
</evidence>
<keyword evidence="6" id="KW-1185">Reference proteome</keyword>
<name>A0A2U2BKL2_ALCFA</name>
<evidence type="ECO:0000256" key="1">
    <source>
        <dbReference type="SAM" id="MobiDB-lite"/>
    </source>
</evidence>
<evidence type="ECO:0008006" key="7">
    <source>
        <dbReference type="Google" id="ProtNLM"/>
    </source>
</evidence>
<dbReference type="EMBL" id="QEXO01000002">
    <property type="protein sequence ID" value="PWE14497.1"/>
    <property type="molecule type" value="Genomic_DNA"/>
</dbReference>
<dbReference type="RefSeq" id="WP_045931008.1">
    <property type="nucleotide sequence ID" value="NZ_CAXOJJ010000011.1"/>
</dbReference>
<evidence type="ECO:0000313" key="6">
    <source>
        <dbReference type="Proteomes" id="UP001211866"/>
    </source>
</evidence>
<dbReference type="STRING" id="511.UZ73_06125"/>
<dbReference type="GeneID" id="29368590"/>
<feature type="chain" id="PRO_5015459012" description="PepSY domain-containing protein" evidence="2">
    <location>
        <begin position="25"/>
        <end position="138"/>
    </location>
</feature>
<keyword evidence="2" id="KW-0732">Signal</keyword>
<feature type="compositionally biased region" description="Low complexity" evidence="1">
    <location>
        <begin position="28"/>
        <end position="40"/>
    </location>
</feature>
<feature type="signal peptide" evidence="2">
    <location>
        <begin position="1"/>
        <end position="24"/>
    </location>
</feature>
<reference evidence="4 6" key="3">
    <citation type="submission" date="2022-05" db="EMBL/GenBank/DDBJ databases">
        <title>Complete sequence of strain NY11312.</title>
        <authorList>
            <person name="Zhou D."/>
        </authorList>
    </citation>
    <scope>NUCLEOTIDE SEQUENCE [LARGE SCALE GENOMIC DNA]</scope>
    <source>
        <strain evidence="4 6">NY11312</strain>
    </source>
</reference>
<dbReference type="Proteomes" id="UP001211866">
    <property type="component" value="Chromosome"/>
</dbReference>
<organism evidence="3 5">
    <name type="scientific">Alcaligenes faecalis</name>
    <dbReference type="NCBI Taxonomy" id="511"/>
    <lineage>
        <taxon>Bacteria</taxon>
        <taxon>Pseudomonadati</taxon>
        <taxon>Pseudomonadota</taxon>
        <taxon>Betaproteobacteria</taxon>
        <taxon>Burkholderiales</taxon>
        <taxon>Alcaligenaceae</taxon>
        <taxon>Alcaligenes</taxon>
    </lineage>
</organism>
<dbReference type="Proteomes" id="UP000245216">
    <property type="component" value="Unassembled WGS sequence"/>
</dbReference>